<dbReference type="InterPro" id="IPR035472">
    <property type="entry name" value="RpiR-like_SIS"/>
</dbReference>
<dbReference type="Gene3D" id="1.10.10.10">
    <property type="entry name" value="Winged helix-like DNA-binding domain superfamily/Winged helix DNA-binding domain"/>
    <property type="match status" value="1"/>
</dbReference>
<dbReference type="Pfam" id="PF01380">
    <property type="entry name" value="SIS"/>
    <property type="match status" value="1"/>
</dbReference>
<feature type="domain" description="SIS" evidence="5">
    <location>
        <begin position="146"/>
        <end position="283"/>
    </location>
</feature>
<evidence type="ECO:0000259" key="5">
    <source>
        <dbReference type="PROSITE" id="PS51464"/>
    </source>
</evidence>
<comment type="caution">
    <text evidence="6">The sequence shown here is derived from an EMBL/GenBank/DDBJ whole genome shotgun (WGS) entry which is preliminary data.</text>
</comment>
<dbReference type="SUPFAM" id="SSF46689">
    <property type="entry name" value="Homeodomain-like"/>
    <property type="match status" value="1"/>
</dbReference>
<dbReference type="PROSITE" id="PS51464">
    <property type="entry name" value="SIS"/>
    <property type="match status" value="1"/>
</dbReference>
<dbReference type="RefSeq" id="WP_307286657.1">
    <property type="nucleotide sequence ID" value="NZ_JAUSVX010000037.1"/>
</dbReference>
<dbReference type="PANTHER" id="PTHR30514">
    <property type="entry name" value="GLUCOKINASE"/>
    <property type="match status" value="1"/>
</dbReference>
<dbReference type="PANTHER" id="PTHR30514:SF18">
    <property type="entry name" value="RPIR-FAMILY TRANSCRIPTIONAL REGULATOR"/>
    <property type="match status" value="1"/>
</dbReference>
<dbReference type="CDD" id="cd05013">
    <property type="entry name" value="SIS_RpiR"/>
    <property type="match status" value="1"/>
</dbReference>
<dbReference type="PROSITE" id="PS51071">
    <property type="entry name" value="HTH_RPIR"/>
    <property type="match status" value="1"/>
</dbReference>
<evidence type="ECO:0000256" key="3">
    <source>
        <dbReference type="ARBA" id="ARBA00023163"/>
    </source>
</evidence>
<organism evidence="6 7">
    <name type="scientific">Labrys wisconsinensis</name>
    <dbReference type="NCBI Taxonomy" id="425677"/>
    <lineage>
        <taxon>Bacteria</taxon>
        <taxon>Pseudomonadati</taxon>
        <taxon>Pseudomonadota</taxon>
        <taxon>Alphaproteobacteria</taxon>
        <taxon>Hyphomicrobiales</taxon>
        <taxon>Xanthobacteraceae</taxon>
        <taxon>Labrys</taxon>
    </lineage>
</organism>
<sequence>MPKTSGGKADPVPGNYEGIVNRITRDYAGLSAGFQQIARFLTQNPNVVALESINAVAAKCGTHPSSLVRFAQAFGYSGFKQLQAVFQTRLATAAPGFRERISALEGELSRNEDHGNLGYLRDLVVRDIAALQDLLEGVPEEALAETARRLAGAQTVYIAGQLRSEPIASFLRYLLAMLHRRVVLLDPAGGLAQEMATTMGGGDVLVAIAFRHYAQEVVAIADVATANGTPIIAITDSQLSPLARDARVLFTVPEDEYTFSRSLAAPMCLVQCIAVATAAVLQPSRGAAPRIPTVTGMAHDRAVQGRRARPAKERVP</sequence>
<dbReference type="InterPro" id="IPR001347">
    <property type="entry name" value="SIS_dom"/>
</dbReference>
<dbReference type="InterPro" id="IPR047640">
    <property type="entry name" value="RpiR-like"/>
</dbReference>
<dbReference type="InterPro" id="IPR009057">
    <property type="entry name" value="Homeodomain-like_sf"/>
</dbReference>
<keyword evidence="7" id="KW-1185">Reference proteome</keyword>
<accession>A0ABU0JQ73</accession>
<evidence type="ECO:0000256" key="2">
    <source>
        <dbReference type="ARBA" id="ARBA00023125"/>
    </source>
</evidence>
<evidence type="ECO:0000259" key="4">
    <source>
        <dbReference type="PROSITE" id="PS51071"/>
    </source>
</evidence>
<feature type="domain" description="HTH rpiR-type" evidence="4">
    <location>
        <begin position="17"/>
        <end position="93"/>
    </location>
</feature>
<proteinExistence type="predicted"/>
<reference evidence="6 7" key="1">
    <citation type="submission" date="2023-07" db="EMBL/GenBank/DDBJ databases">
        <title>Genomic Encyclopedia of Type Strains, Phase IV (KMG-IV): sequencing the most valuable type-strain genomes for metagenomic binning, comparative biology and taxonomic classification.</title>
        <authorList>
            <person name="Goeker M."/>
        </authorList>
    </citation>
    <scope>NUCLEOTIDE SEQUENCE [LARGE SCALE GENOMIC DNA]</scope>
    <source>
        <strain evidence="6 7">DSM 19619</strain>
    </source>
</reference>
<dbReference type="InterPro" id="IPR046348">
    <property type="entry name" value="SIS_dom_sf"/>
</dbReference>
<name>A0ABU0JQ73_9HYPH</name>
<keyword evidence="1" id="KW-0805">Transcription regulation</keyword>
<dbReference type="InterPro" id="IPR000281">
    <property type="entry name" value="HTH_RpiR"/>
</dbReference>
<dbReference type="Gene3D" id="3.40.50.10490">
    <property type="entry name" value="Glucose-6-phosphate isomerase like protein, domain 1"/>
    <property type="match status" value="1"/>
</dbReference>
<gene>
    <name evidence="6" type="ORF">QO011_008468</name>
</gene>
<evidence type="ECO:0000313" key="7">
    <source>
        <dbReference type="Proteomes" id="UP001242480"/>
    </source>
</evidence>
<dbReference type="InterPro" id="IPR036388">
    <property type="entry name" value="WH-like_DNA-bd_sf"/>
</dbReference>
<keyword evidence="2 6" id="KW-0238">DNA-binding</keyword>
<protein>
    <submittedName>
        <fullName evidence="6">DNA-binding MurR/RpiR family transcriptional regulator</fullName>
    </submittedName>
</protein>
<dbReference type="Proteomes" id="UP001242480">
    <property type="component" value="Unassembled WGS sequence"/>
</dbReference>
<dbReference type="EMBL" id="JAUSVX010000037">
    <property type="protein sequence ID" value="MDQ0475424.1"/>
    <property type="molecule type" value="Genomic_DNA"/>
</dbReference>
<dbReference type="Pfam" id="PF01418">
    <property type="entry name" value="HTH_6"/>
    <property type="match status" value="1"/>
</dbReference>
<keyword evidence="3" id="KW-0804">Transcription</keyword>
<dbReference type="SUPFAM" id="SSF53697">
    <property type="entry name" value="SIS domain"/>
    <property type="match status" value="1"/>
</dbReference>
<evidence type="ECO:0000313" key="6">
    <source>
        <dbReference type="EMBL" id="MDQ0475424.1"/>
    </source>
</evidence>
<evidence type="ECO:0000256" key="1">
    <source>
        <dbReference type="ARBA" id="ARBA00023015"/>
    </source>
</evidence>
<dbReference type="GO" id="GO:0003677">
    <property type="term" value="F:DNA binding"/>
    <property type="evidence" value="ECO:0007669"/>
    <property type="project" value="UniProtKB-KW"/>
</dbReference>